<feature type="transmembrane region" description="Helical" evidence="1">
    <location>
        <begin position="328"/>
        <end position="349"/>
    </location>
</feature>
<feature type="transmembrane region" description="Helical" evidence="1">
    <location>
        <begin position="76"/>
        <end position="109"/>
    </location>
</feature>
<feature type="transmembrane region" description="Helical" evidence="1">
    <location>
        <begin position="394"/>
        <end position="415"/>
    </location>
</feature>
<feature type="transmembrane region" description="Helical" evidence="1">
    <location>
        <begin position="301"/>
        <end position="322"/>
    </location>
</feature>
<reference evidence="2 3" key="1">
    <citation type="submission" date="2019-12" db="EMBL/GenBank/DDBJ databases">
        <title>The genome of Stappia indica PHM037.</title>
        <authorList>
            <person name="Kacar D."/>
            <person name="Galan B."/>
            <person name="Canedo L."/>
            <person name="Rodriguez P."/>
            <person name="de la Calle F."/>
            <person name="Garcia J.L."/>
        </authorList>
    </citation>
    <scope>NUCLEOTIDE SEQUENCE [LARGE SCALE GENOMIC DNA]</scope>
    <source>
        <strain evidence="2 3">PHM037</strain>
    </source>
</reference>
<dbReference type="EMBL" id="CP046908">
    <property type="protein sequence ID" value="QGZ36953.1"/>
    <property type="molecule type" value="Genomic_DNA"/>
</dbReference>
<dbReference type="GO" id="GO:0015098">
    <property type="term" value="F:molybdate ion transmembrane transporter activity"/>
    <property type="evidence" value="ECO:0007669"/>
    <property type="project" value="InterPro"/>
</dbReference>
<dbReference type="Pfam" id="PF16983">
    <property type="entry name" value="MFS_MOT1"/>
    <property type="match status" value="2"/>
</dbReference>
<evidence type="ECO:0000313" key="3">
    <source>
        <dbReference type="Proteomes" id="UP000435648"/>
    </source>
</evidence>
<dbReference type="PANTHER" id="PTHR31970">
    <property type="match status" value="1"/>
</dbReference>
<gene>
    <name evidence="2" type="ORF">GH266_22115</name>
</gene>
<keyword evidence="1" id="KW-0812">Transmembrane</keyword>
<keyword evidence="1" id="KW-1133">Transmembrane helix</keyword>
<feature type="transmembrane region" description="Helical" evidence="1">
    <location>
        <begin position="260"/>
        <end position="280"/>
    </location>
</feature>
<feature type="transmembrane region" description="Helical" evidence="1">
    <location>
        <begin position="356"/>
        <end position="374"/>
    </location>
</feature>
<dbReference type="PANTHER" id="PTHR31970:SF9">
    <property type="entry name" value="MOLYBDATE TRANSPORTER 2"/>
    <property type="match status" value="1"/>
</dbReference>
<evidence type="ECO:0000256" key="1">
    <source>
        <dbReference type="SAM" id="Phobius"/>
    </source>
</evidence>
<dbReference type="KEGG" id="siw:GH266_22115"/>
<dbReference type="AlphaFoldDB" id="A0A857CCZ7"/>
<feature type="transmembrane region" description="Helical" evidence="1">
    <location>
        <begin position="121"/>
        <end position="149"/>
    </location>
</feature>
<accession>A0A857CCZ7</accession>
<organism evidence="2 3">
    <name type="scientific">Stappia indica</name>
    <dbReference type="NCBI Taxonomy" id="538381"/>
    <lineage>
        <taxon>Bacteria</taxon>
        <taxon>Pseudomonadati</taxon>
        <taxon>Pseudomonadota</taxon>
        <taxon>Alphaproteobacteria</taxon>
        <taxon>Hyphomicrobiales</taxon>
        <taxon>Stappiaceae</taxon>
        <taxon>Stappia</taxon>
    </lineage>
</organism>
<name>A0A857CCZ7_9HYPH</name>
<proteinExistence type="predicted"/>
<feature type="transmembrane region" description="Helical" evidence="1">
    <location>
        <begin position="161"/>
        <end position="183"/>
    </location>
</feature>
<dbReference type="InterPro" id="IPR031563">
    <property type="entry name" value="MOT1/MOT2"/>
</dbReference>
<sequence length="434" mass="43844">MMKNAENVAFLRNLRDAVGEVLGSCIRKTKIMHENAQKSMIKKAMTPGAPQRRPVRDGLAHVLAEASGACGDLGTFLPYVVLVLVAGLAAPAPVFAGFAVAYLMVALVYRLPIAVQPMKAFGVAILTGTVAGVEIAWGGALLGALLVGFACTPHLVRAARAIPQSVVTGLQAGLGLLLGALALRMIGGQWLLGAAAVAVLALSFVLPRGPWALLLVVAAVAFGPLLGDGLSAPGSTLLAAGGAAGSTAHAPSLLDAVTFGVLPQLPLTLLNAVVVAAAVARSLHGDAAQHVGERRLAATSGLVNLAMAPLGALPMCHGAGGISGHHRFGARGMLAPLLLAGLCAAAALSGDAVVELLARIPAPVAGALLLYAAWDLAFSRRLFDARPDCRPVIAATALGTFGLGVLPGFAAGLAAEAVRANIARRRAPAGRRRP</sequence>
<dbReference type="Proteomes" id="UP000435648">
    <property type="component" value="Chromosome"/>
</dbReference>
<evidence type="ECO:0000313" key="2">
    <source>
        <dbReference type="EMBL" id="QGZ36953.1"/>
    </source>
</evidence>
<keyword evidence="1" id="KW-0472">Membrane</keyword>
<protein>
    <submittedName>
        <fullName evidence="2">Benzoate transporter</fullName>
    </submittedName>
</protein>
<feature type="transmembrane region" description="Helical" evidence="1">
    <location>
        <begin position="190"/>
        <end position="206"/>
    </location>
</feature>